<dbReference type="AlphaFoldDB" id="A0AAD8ECJ8"/>
<dbReference type="EMBL" id="JASPKZ010007266">
    <property type="protein sequence ID" value="KAJ9585505.1"/>
    <property type="molecule type" value="Genomic_DNA"/>
</dbReference>
<protein>
    <submittedName>
        <fullName evidence="1">Uncharacterized protein</fullName>
    </submittedName>
</protein>
<dbReference type="Proteomes" id="UP001233999">
    <property type="component" value="Unassembled WGS sequence"/>
</dbReference>
<feature type="non-terminal residue" evidence="1">
    <location>
        <position position="143"/>
    </location>
</feature>
<name>A0AAD8ECJ8_DIPPU</name>
<gene>
    <name evidence="1" type="ORF">L9F63_002706</name>
</gene>
<reference evidence="1" key="2">
    <citation type="submission" date="2023-05" db="EMBL/GenBank/DDBJ databases">
        <authorList>
            <person name="Fouks B."/>
        </authorList>
    </citation>
    <scope>NUCLEOTIDE SEQUENCE</scope>
    <source>
        <strain evidence="1">Stay&amp;Tobe</strain>
        <tissue evidence="1">Testes</tissue>
    </source>
</reference>
<feature type="non-terminal residue" evidence="1">
    <location>
        <position position="1"/>
    </location>
</feature>
<organism evidence="1 2">
    <name type="scientific">Diploptera punctata</name>
    <name type="common">Pacific beetle cockroach</name>
    <dbReference type="NCBI Taxonomy" id="6984"/>
    <lineage>
        <taxon>Eukaryota</taxon>
        <taxon>Metazoa</taxon>
        <taxon>Ecdysozoa</taxon>
        <taxon>Arthropoda</taxon>
        <taxon>Hexapoda</taxon>
        <taxon>Insecta</taxon>
        <taxon>Pterygota</taxon>
        <taxon>Neoptera</taxon>
        <taxon>Polyneoptera</taxon>
        <taxon>Dictyoptera</taxon>
        <taxon>Blattodea</taxon>
        <taxon>Blaberoidea</taxon>
        <taxon>Blaberidae</taxon>
        <taxon>Diplopterinae</taxon>
        <taxon>Diploptera</taxon>
    </lineage>
</organism>
<keyword evidence="2" id="KW-1185">Reference proteome</keyword>
<sequence length="143" mass="16239">NFLHLIYKYVRKNSYGLTGNRTRDLMNSIQEHWPLAHEAGQNKELELLTMVKDLPSGRITMDGCPLYSDILCCLLEVLGAVKQHKLVSNLLPKPLESALILYNSDCDCAAVVFLPFTDLRSLHEHGSYKLGVRDKTSALDYFR</sequence>
<evidence type="ECO:0000313" key="2">
    <source>
        <dbReference type="Proteomes" id="UP001233999"/>
    </source>
</evidence>
<accession>A0AAD8ECJ8</accession>
<comment type="caution">
    <text evidence="1">The sequence shown here is derived from an EMBL/GenBank/DDBJ whole genome shotgun (WGS) entry which is preliminary data.</text>
</comment>
<proteinExistence type="predicted"/>
<evidence type="ECO:0000313" key="1">
    <source>
        <dbReference type="EMBL" id="KAJ9585505.1"/>
    </source>
</evidence>
<reference evidence="1" key="1">
    <citation type="journal article" date="2023" name="IScience">
        <title>Live-bearing cockroach genome reveals convergent evolutionary mechanisms linked to viviparity in insects and beyond.</title>
        <authorList>
            <person name="Fouks B."/>
            <person name="Harrison M.C."/>
            <person name="Mikhailova A.A."/>
            <person name="Marchal E."/>
            <person name="English S."/>
            <person name="Carruthers M."/>
            <person name="Jennings E.C."/>
            <person name="Chiamaka E.L."/>
            <person name="Frigard R.A."/>
            <person name="Pippel M."/>
            <person name="Attardo G.M."/>
            <person name="Benoit J.B."/>
            <person name="Bornberg-Bauer E."/>
            <person name="Tobe S.S."/>
        </authorList>
    </citation>
    <scope>NUCLEOTIDE SEQUENCE</scope>
    <source>
        <strain evidence="1">Stay&amp;Tobe</strain>
    </source>
</reference>